<keyword evidence="5 9" id="KW-0653">Protein transport</keyword>
<dbReference type="SUPFAM" id="SSF82866">
    <property type="entry name" value="Multidrug efflux transporter AcrB transmembrane domain"/>
    <property type="match status" value="1"/>
</dbReference>
<dbReference type="STRING" id="234267.Acid_1278"/>
<evidence type="ECO:0000256" key="8">
    <source>
        <dbReference type="ARBA" id="ARBA00023136"/>
    </source>
</evidence>
<dbReference type="FunFam" id="1.20.1640.10:FF:000004">
    <property type="entry name" value="Protein translocase subunit SecD"/>
    <property type="match status" value="1"/>
</dbReference>
<dbReference type="Pfam" id="PF02355">
    <property type="entry name" value="SecD_SecF_C"/>
    <property type="match status" value="1"/>
</dbReference>
<dbReference type="Pfam" id="PF21760">
    <property type="entry name" value="SecD_1st"/>
    <property type="match status" value="1"/>
</dbReference>
<dbReference type="InParanoid" id="Q029K4"/>
<comment type="function">
    <text evidence="9">Part of the Sec protein translocase complex. Interacts with the SecYEG preprotein conducting channel. SecDF uses the proton motive force (PMF) to complete protein translocation after the ATP-dependent function of SecA.</text>
</comment>
<evidence type="ECO:0000256" key="4">
    <source>
        <dbReference type="ARBA" id="ARBA00022692"/>
    </source>
</evidence>
<dbReference type="Pfam" id="PF22599">
    <property type="entry name" value="SecDF_P1_head"/>
    <property type="match status" value="1"/>
</dbReference>
<gene>
    <name evidence="9" type="primary">secD</name>
    <name evidence="13" type="ordered locus">Acid_1278</name>
</gene>
<name>Q029K4_SOLUE</name>
<dbReference type="GO" id="GO:0005886">
    <property type="term" value="C:plasma membrane"/>
    <property type="evidence" value="ECO:0007669"/>
    <property type="project" value="UniProtKB-SubCell"/>
</dbReference>
<keyword evidence="3 9" id="KW-1003">Cell membrane</keyword>
<dbReference type="GO" id="GO:0043952">
    <property type="term" value="P:protein transport by the Sec complex"/>
    <property type="evidence" value="ECO:0007669"/>
    <property type="project" value="UniProtKB-UniRule"/>
</dbReference>
<evidence type="ECO:0000256" key="5">
    <source>
        <dbReference type="ARBA" id="ARBA00022927"/>
    </source>
</evidence>
<dbReference type="GO" id="GO:0006605">
    <property type="term" value="P:protein targeting"/>
    <property type="evidence" value="ECO:0007669"/>
    <property type="project" value="UniProtKB-UniRule"/>
</dbReference>
<evidence type="ECO:0000256" key="6">
    <source>
        <dbReference type="ARBA" id="ARBA00022989"/>
    </source>
</evidence>
<dbReference type="Gene3D" id="3.30.1360.200">
    <property type="match status" value="1"/>
</dbReference>
<dbReference type="NCBIfam" id="TIGR01129">
    <property type="entry name" value="secD"/>
    <property type="match status" value="1"/>
</dbReference>
<dbReference type="NCBIfam" id="TIGR00916">
    <property type="entry name" value="2A0604s01"/>
    <property type="match status" value="1"/>
</dbReference>
<dbReference type="InterPro" id="IPR048634">
    <property type="entry name" value="SecD_SecF_C"/>
</dbReference>
<feature type="transmembrane region" description="Helical" evidence="9">
    <location>
        <begin position="377"/>
        <end position="396"/>
    </location>
</feature>
<keyword evidence="6 9" id="KW-1133">Transmembrane helix</keyword>
<evidence type="ECO:0000256" key="9">
    <source>
        <dbReference type="HAMAP-Rule" id="MF_01463"/>
    </source>
</evidence>
<keyword evidence="8 9" id="KW-0472">Membrane</keyword>
<dbReference type="AlphaFoldDB" id="Q029K4"/>
<evidence type="ECO:0000313" key="13">
    <source>
        <dbReference type="EMBL" id="ABJ82272.1"/>
    </source>
</evidence>
<dbReference type="GO" id="GO:0065002">
    <property type="term" value="P:intracellular protein transmembrane transport"/>
    <property type="evidence" value="ECO:0007669"/>
    <property type="project" value="UniProtKB-UniRule"/>
</dbReference>
<feature type="domain" description="Protein export membrane protein SecD/SecF C-terminal" evidence="10">
    <location>
        <begin position="360"/>
        <end position="524"/>
    </location>
</feature>
<dbReference type="Gene3D" id="1.20.1640.10">
    <property type="entry name" value="Multidrug efflux transporter AcrB transmembrane domain"/>
    <property type="match status" value="1"/>
</dbReference>
<accession>Q029K4</accession>
<dbReference type="GO" id="GO:0015450">
    <property type="term" value="F:protein-transporting ATPase activity"/>
    <property type="evidence" value="ECO:0007669"/>
    <property type="project" value="InterPro"/>
</dbReference>
<feature type="transmembrane region" description="Helical" evidence="9">
    <location>
        <begin position="7"/>
        <end position="26"/>
    </location>
</feature>
<dbReference type="PRINTS" id="PR00702">
    <property type="entry name" value="ACRIFLAVINRP"/>
</dbReference>
<evidence type="ECO:0000259" key="10">
    <source>
        <dbReference type="Pfam" id="PF02355"/>
    </source>
</evidence>
<comment type="subunit">
    <text evidence="9">Forms a complex with SecF. Part of the essential Sec protein translocation apparatus which comprises SecA, SecYEG and auxiliary proteins SecDF. Other proteins may also be involved.</text>
</comment>
<evidence type="ECO:0000259" key="11">
    <source>
        <dbReference type="Pfam" id="PF21760"/>
    </source>
</evidence>
<evidence type="ECO:0000256" key="1">
    <source>
        <dbReference type="ARBA" id="ARBA00004651"/>
    </source>
</evidence>
<keyword evidence="4 9" id="KW-0812">Transmembrane</keyword>
<protein>
    <recommendedName>
        <fullName evidence="9">Protein translocase subunit SecD</fullName>
    </recommendedName>
</protein>
<organism evidence="13">
    <name type="scientific">Solibacter usitatus (strain Ellin6076)</name>
    <dbReference type="NCBI Taxonomy" id="234267"/>
    <lineage>
        <taxon>Bacteria</taxon>
        <taxon>Pseudomonadati</taxon>
        <taxon>Acidobacteriota</taxon>
        <taxon>Terriglobia</taxon>
        <taxon>Bryobacterales</taxon>
        <taxon>Solibacteraceae</taxon>
        <taxon>Candidatus Solibacter</taxon>
    </lineage>
</organism>
<dbReference type="PANTHER" id="PTHR30081:SF1">
    <property type="entry name" value="PROTEIN TRANSLOCASE SUBUNIT SECD"/>
    <property type="match status" value="1"/>
</dbReference>
<dbReference type="InterPro" id="IPR001036">
    <property type="entry name" value="Acrflvin-R"/>
</dbReference>
<evidence type="ECO:0000259" key="12">
    <source>
        <dbReference type="Pfam" id="PF22599"/>
    </source>
</evidence>
<feature type="domain" description="SecDF P1 head subdomain" evidence="12">
    <location>
        <begin position="251"/>
        <end position="355"/>
    </location>
</feature>
<dbReference type="InterPro" id="IPR005791">
    <property type="entry name" value="SecD"/>
</dbReference>
<dbReference type="OrthoDB" id="9805019at2"/>
<feature type="transmembrane region" description="Helical" evidence="9">
    <location>
        <begin position="500"/>
        <end position="524"/>
    </location>
</feature>
<feature type="transmembrane region" description="Helical" evidence="9">
    <location>
        <begin position="472"/>
        <end position="494"/>
    </location>
</feature>
<reference evidence="13" key="1">
    <citation type="submission" date="2006-10" db="EMBL/GenBank/DDBJ databases">
        <title>Complete sequence of Solibacter usitatus Ellin6076.</title>
        <authorList>
            <consortium name="US DOE Joint Genome Institute"/>
            <person name="Copeland A."/>
            <person name="Lucas S."/>
            <person name="Lapidus A."/>
            <person name="Barry K."/>
            <person name="Detter J.C."/>
            <person name="Glavina del Rio T."/>
            <person name="Hammon N."/>
            <person name="Israni S."/>
            <person name="Dalin E."/>
            <person name="Tice H."/>
            <person name="Pitluck S."/>
            <person name="Thompson L.S."/>
            <person name="Brettin T."/>
            <person name="Bruce D."/>
            <person name="Han C."/>
            <person name="Tapia R."/>
            <person name="Gilna P."/>
            <person name="Schmutz J."/>
            <person name="Larimer F."/>
            <person name="Land M."/>
            <person name="Hauser L."/>
            <person name="Kyrpides N."/>
            <person name="Mikhailova N."/>
            <person name="Janssen P.H."/>
            <person name="Kuske C.R."/>
            <person name="Richardson P."/>
        </authorList>
    </citation>
    <scope>NUCLEOTIDE SEQUENCE</scope>
    <source>
        <strain evidence="13">Ellin6076</strain>
    </source>
</reference>
<sequence precursor="true">MKKNLTARTVIIVVTILICVFGIIGIPKSGADIARNFSDNIRLGLDLKGGTHLVLEIQVQDAVKADADQTAERLKEDLKKQNITWASMDTPDVAKVEDADNMAITIKGVPATQSSAFRSLVGERYPTYLLTATSSTDYTMKLKPTDLQDLKVDTVKRAVDTIGNRIDQLGLAEKSVQQYGEAGKKYEVLVQLPGVDDPARAKELIGTAAVLEIVDVKEGPFPSREAALSQKGGILPLGTKLARTKPRGTQDGEQWYLVAKNAVISGREMRNARPGQDEFRKWETNFSLSQDGGRRFGRYTEANIGNKLGVLLDNQLVSVATIQSKIEDSGRITGLGSEEEAVDLSRYLRSGSLPAGVVYLQERSIGPSLGADSIHQGLMAGIAGLLAVIVVMLVYYKRSGLNAVLALILNTVLLLAAVSYFHAVLTLPGIAGIILTIGMAVDSNVLIFERIREELRSGKSVIAAVDAGFGKAWWTIVDTHVTTVVSCAFLFLFGEGPVRGFAVTLTIGLIANIFTAVFVSKTIFDYELSGRRQLTELSI</sequence>
<dbReference type="Gene3D" id="3.30.70.3400">
    <property type="match status" value="2"/>
</dbReference>
<comment type="similarity">
    <text evidence="9">Belongs to the SecD/SecF family. SecD subfamily.</text>
</comment>
<dbReference type="InterPro" id="IPR054384">
    <property type="entry name" value="SecDF_P1_head"/>
</dbReference>
<dbReference type="InterPro" id="IPR055344">
    <property type="entry name" value="SecD_SecF_C_bact"/>
</dbReference>
<dbReference type="PANTHER" id="PTHR30081">
    <property type="entry name" value="PROTEIN-EXPORT MEMBRANE PROTEIN SEC"/>
    <property type="match status" value="1"/>
</dbReference>
<dbReference type="KEGG" id="sus:Acid_1278"/>
<feature type="domain" description="Protein translocase subunit SecDF P1" evidence="11">
    <location>
        <begin position="155"/>
        <end position="217"/>
    </location>
</feature>
<dbReference type="HAMAP" id="MF_01463_B">
    <property type="entry name" value="SecD_B"/>
    <property type="match status" value="1"/>
</dbReference>
<dbReference type="EMBL" id="CP000473">
    <property type="protein sequence ID" value="ABJ82272.1"/>
    <property type="molecule type" value="Genomic_DNA"/>
</dbReference>
<dbReference type="eggNOG" id="COG0342">
    <property type="taxonomic scope" value="Bacteria"/>
</dbReference>
<dbReference type="InterPro" id="IPR022813">
    <property type="entry name" value="SecD/SecF_arch_bac"/>
</dbReference>
<feature type="transmembrane region" description="Helical" evidence="9">
    <location>
        <begin position="429"/>
        <end position="451"/>
    </location>
</feature>
<evidence type="ECO:0000256" key="7">
    <source>
        <dbReference type="ARBA" id="ARBA00023010"/>
    </source>
</evidence>
<evidence type="ECO:0000256" key="3">
    <source>
        <dbReference type="ARBA" id="ARBA00022475"/>
    </source>
</evidence>
<dbReference type="InterPro" id="IPR048631">
    <property type="entry name" value="SecD_1st"/>
</dbReference>
<evidence type="ECO:0000256" key="2">
    <source>
        <dbReference type="ARBA" id="ARBA00022448"/>
    </source>
</evidence>
<feature type="transmembrane region" description="Helical" evidence="9">
    <location>
        <begin position="403"/>
        <end position="423"/>
    </location>
</feature>
<keyword evidence="2 9" id="KW-0813">Transport</keyword>
<dbReference type="HOGENOM" id="CLU_007894_4_3_0"/>
<keyword evidence="7 9" id="KW-0811">Translocation</keyword>
<comment type="subcellular location">
    <subcellularLocation>
        <location evidence="1 9">Cell membrane</location>
        <topology evidence="1 9">Multi-pass membrane protein</topology>
    </subcellularLocation>
</comment>
<proteinExistence type="inferred from homology"/>
<dbReference type="FunCoup" id="Q029K4">
    <property type="interactions" value="374"/>
</dbReference>